<reference evidence="3" key="1">
    <citation type="submission" date="2015-09" db="EMBL/GenBank/DDBJ databases">
        <authorList>
            <consortium name="Pathogen Informatics"/>
        </authorList>
    </citation>
    <scope>NUCLEOTIDE SEQUENCE [LARGE SCALE GENOMIC DNA]</scope>
    <source>
        <strain evidence="3">Lake Konstanz</strain>
    </source>
</reference>
<keyword evidence="3" id="KW-1185">Reference proteome</keyword>
<dbReference type="EMBL" id="CYKH01001776">
    <property type="protein sequence ID" value="CUG89892.1"/>
    <property type="molecule type" value="Genomic_DNA"/>
</dbReference>
<feature type="compositionally biased region" description="Basic residues" evidence="1">
    <location>
        <begin position="79"/>
        <end position="90"/>
    </location>
</feature>
<organism evidence="2 3">
    <name type="scientific">Bodo saltans</name>
    <name type="common">Flagellated protozoan</name>
    <dbReference type="NCBI Taxonomy" id="75058"/>
    <lineage>
        <taxon>Eukaryota</taxon>
        <taxon>Discoba</taxon>
        <taxon>Euglenozoa</taxon>
        <taxon>Kinetoplastea</taxon>
        <taxon>Metakinetoplastina</taxon>
        <taxon>Eubodonida</taxon>
        <taxon>Bodonidae</taxon>
        <taxon>Bodo</taxon>
    </lineage>
</organism>
<dbReference type="Proteomes" id="UP000051952">
    <property type="component" value="Unassembled WGS sequence"/>
</dbReference>
<protein>
    <submittedName>
        <fullName evidence="2">Uncharacterized protein</fullName>
    </submittedName>
</protein>
<dbReference type="AlphaFoldDB" id="A0A0S4JEI0"/>
<accession>A0A0S4JEI0</accession>
<proteinExistence type="predicted"/>
<dbReference type="OMA" id="RRASMFV"/>
<evidence type="ECO:0000313" key="3">
    <source>
        <dbReference type="Proteomes" id="UP000051952"/>
    </source>
</evidence>
<evidence type="ECO:0000256" key="1">
    <source>
        <dbReference type="SAM" id="MobiDB-lite"/>
    </source>
</evidence>
<evidence type="ECO:0000313" key="2">
    <source>
        <dbReference type="EMBL" id="CUG89892.1"/>
    </source>
</evidence>
<sequence>MTESITPELELSLLQLMLRCRSLGSSEGHRACEQLRARVRRVLLTAASSDDAVIECTKLERRFGRKLGELDGSLDAAREKKRARKEKRRNGASAFLDTEAGEGEDEDEDVIAAEEAEEA</sequence>
<dbReference type="VEuPathDB" id="TriTrypDB:BSAL_23940"/>
<feature type="region of interest" description="Disordered" evidence="1">
    <location>
        <begin position="75"/>
        <end position="119"/>
    </location>
</feature>
<gene>
    <name evidence="2" type="ORF">BSAL_23940</name>
</gene>
<name>A0A0S4JEI0_BODSA</name>
<feature type="compositionally biased region" description="Acidic residues" evidence="1">
    <location>
        <begin position="99"/>
        <end position="119"/>
    </location>
</feature>